<gene>
    <name evidence="2" type="ORF">S01H4_34722</name>
</gene>
<accession>X0ZZB7</accession>
<reference evidence="2" key="1">
    <citation type="journal article" date="2014" name="Front. Microbiol.">
        <title>High frequency of phylogenetically diverse reductive dehalogenase-homologous genes in deep subseafloor sedimentary metagenomes.</title>
        <authorList>
            <person name="Kawai M."/>
            <person name="Futagami T."/>
            <person name="Toyoda A."/>
            <person name="Takaki Y."/>
            <person name="Nishi S."/>
            <person name="Hori S."/>
            <person name="Arai W."/>
            <person name="Tsubouchi T."/>
            <person name="Morono Y."/>
            <person name="Uchiyama I."/>
            <person name="Ito T."/>
            <person name="Fujiyama A."/>
            <person name="Inagaki F."/>
            <person name="Takami H."/>
        </authorList>
    </citation>
    <scope>NUCLEOTIDE SEQUENCE</scope>
    <source>
        <strain evidence="2">Expedition CK06-06</strain>
    </source>
</reference>
<protein>
    <recommendedName>
        <fullName evidence="1">WCX domain-containing protein</fullName>
    </recommendedName>
</protein>
<dbReference type="InterPro" id="IPR051534">
    <property type="entry name" value="CBASS_pafABC_assoc_protein"/>
</dbReference>
<feature type="non-terminal residue" evidence="2">
    <location>
        <position position="1"/>
    </location>
</feature>
<sequence>HLRSEVRMFVLDRIKMLNVTDETFEIPGDFDLESYMQSPFRVIHDKPVNVTIRFDKNVAGYIKEKIWHHTQQIKPQKDGSIIFSAEVAGTDEARHWVLSWGTNAEVIEPEYLREEIAQELQNCLKKYSPELERAERF</sequence>
<feature type="domain" description="WCX" evidence="1">
    <location>
        <begin position="47"/>
        <end position="123"/>
    </location>
</feature>
<dbReference type="PANTHER" id="PTHR34580">
    <property type="match status" value="1"/>
</dbReference>
<proteinExistence type="predicted"/>
<dbReference type="Pfam" id="PF25583">
    <property type="entry name" value="WCX"/>
    <property type="match status" value="1"/>
</dbReference>
<name>X0ZZB7_9ZZZZ</name>
<comment type="caution">
    <text evidence="2">The sequence shown here is derived from an EMBL/GenBank/DDBJ whole genome shotgun (WGS) entry which is preliminary data.</text>
</comment>
<dbReference type="AlphaFoldDB" id="X0ZZB7"/>
<organism evidence="2">
    <name type="scientific">marine sediment metagenome</name>
    <dbReference type="NCBI Taxonomy" id="412755"/>
    <lineage>
        <taxon>unclassified sequences</taxon>
        <taxon>metagenomes</taxon>
        <taxon>ecological metagenomes</taxon>
    </lineage>
</organism>
<dbReference type="EMBL" id="BART01018389">
    <property type="protein sequence ID" value="GAG74899.1"/>
    <property type="molecule type" value="Genomic_DNA"/>
</dbReference>
<evidence type="ECO:0000313" key="2">
    <source>
        <dbReference type="EMBL" id="GAG74899.1"/>
    </source>
</evidence>
<dbReference type="InterPro" id="IPR057727">
    <property type="entry name" value="WCX_dom"/>
</dbReference>
<evidence type="ECO:0000259" key="1">
    <source>
        <dbReference type="Pfam" id="PF25583"/>
    </source>
</evidence>
<dbReference type="PANTHER" id="PTHR34580:SF9">
    <property type="entry name" value="SLL5097 PROTEIN"/>
    <property type="match status" value="1"/>
</dbReference>